<dbReference type="SUPFAM" id="SSF46689">
    <property type="entry name" value="Homeodomain-like"/>
    <property type="match status" value="1"/>
</dbReference>
<dbReference type="SMART" id="SM01188">
    <property type="entry name" value="ELK"/>
    <property type="match status" value="1"/>
</dbReference>
<feature type="compositionally biased region" description="Low complexity" evidence="6">
    <location>
        <begin position="173"/>
        <end position="190"/>
    </location>
</feature>
<dbReference type="PROSITE" id="PS51213">
    <property type="entry name" value="ELK"/>
    <property type="match status" value="1"/>
</dbReference>
<feature type="region of interest" description="Disordered" evidence="6">
    <location>
        <begin position="173"/>
        <end position="194"/>
    </location>
</feature>
<protein>
    <recommendedName>
        <fullName evidence="7">ELK domain-containing protein</fullName>
    </recommendedName>
</protein>
<proteinExistence type="inferred from homology"/>
<evidence type="ECO:0000259" key="7">
    <source>
        <dbReference type="PROSITE" id="PS51213"/>
    </source>
</evidence>
<evidence type="ECO:0000313" key="9">
    <source>
        <dbReference type="Proteomes" id="UP000017836"/>
    </source>
</evidence>
<dbReference type="CDD" id="cd00086">
    <property type="entry name" value="homeodomain"/>
    <property type="match status" value="1"/>
</dbReference>
<evidence type="ECO:0000256" key="4">
    <source>
        <dbReference type="ARBA" id="ARBA00023242"/>
    </source>
</evidence>
<dbReference type="InterPro" id="IPR005541">
    <property type="entry name" value="KNOX2"/>
</dbReference>
<sequence length="386" mass="44106">MEDAFRLNPLAECVKEAVMSSSMAAIMDNQRPTSFSSAVDYGSQEEEEFPRIEERAEGEEEVYDTIKAKIANHPRYPRLLQAYIDCTKVGAPPEDAALLEETVWLSGGGGSAQTCMDPELDEFMESYCKVLLKYKLELSRPLEEASSFLTNTEAQLINLCKASAVLEEGVGSSGEEASWGGKDTKGGNNNDQKEIKEQLLRRYSGYLSGLKREFLKKRSKGKLPMEARHRLLDWWNAHYKWPYPSESDKVELAESTGNRFLTNRGNNHSLISNIGSKIYHWSTHHLSLHSILFPLLLLLPDFFEDNKLQEYVIQSHMVHHHLILPILHHIICFVFRLSGKNCRHLISIVDNVQWRILHHHHNPIGTTQKIRTQYPSLAQDLPQWTP</sequence>
<dbReference type="Gene3D" id="1.10.10.60">
    <property type="entry name" value="Homeodomain-like"/>
    <property type="match status" value="1"/>
</dbReference>
<evidence type="ECO:0000256" key="3">
    <source>
        <dbReference type="ARBA" id="ARBA00023155"/>
    </source>
</evidence>
<evidence type="ECO:0000256" key="2">
    <source>
        <dbReference type="ARBA" id="ARBA00023125"/>
    </source>
</evidence>
<dbReference type="InterPro" id="IPR009057">
    <property type="entry name" value="Homeodomain-like_sf"/>
</dbReference>
<dbReference type="HOGENOM" id="CLU_716389_0_0_1"/>
<dbReference type="Pfam" id="PF03790">
    <property type="entry name" value="KNOX1"/>
    <property type="match status" value="1"/>
</dbReference>
<dbReference type="InterPro" id="IPR005540">
    <property type="entry name" value="KNOX1"/>
</dbReference>
<comment type="similarity">
    <text evidence="5">Belongs to the TALE/KNOX homeobox family.</text>
</comment>
<comment type="subcellular location">
    <subcellularLocation>
        <location evidence="1 5">Nucleus</location>
    </subcellularLocation>
</comment>
<evidence type="ECO:0000256" key="1">
    <source>
        <dbReference type="ARBA" id="ARBA00004123"/>
    </source>
</evidence>
<dbReference type="PANTHER" id="PTHR11850">
    <property type="entry name" value="HOMEOBOX PROTEIN TRANSCRIPTION FACTORS"/>
    <property type="match status" value="1"/>
</dbReference>
<keyword evidence="9" id="KW-1185">Reference proteome</keyword>
<feature type="domain" description="ELK" evidence="7">
    <location>
        <begin position="194"/>
        <end position="214"/>
    </location>
</feature>
<dbReference type="Gramene" id="ERN02123">
    <property type="protein sequence ID" value="ERN02123"/>
    <property type="gene ID" value="AMTR_s00045p00169620"/>
</dbReference>
<gene>
    <name evidence="8" type="ORF">AMTR_s00045p00169620</name>
</gene>
<dbReference type="GO" id="GO:0005634">
    <property type="term" value="C:nucleus"/>
    <property type="evidence" value="ECO:0000318"/>
    <property type="project" value="GO_Central"/>
</dbReference>
<dbReference type="AlphaFoldDB" id="W1P2I3"/>
<organism evidence="8 9">
    <name type="scientific">Amborella trichopoda</name>
    <dbReference type="NCBI Taxonomy" id="13333"/>
    <lineage>
        <taxon>Eukaryota</taxon>
        <taxon>Viridiplantae</taxon>
        <taxon>Streptophyta</taxon>
        <taxon>Embryophyta</taxon>
        <taxon>Tracheophyta</taxon>
        <taxon>Spermatophyta</taxon>
        <taxon>Magnoliopsida</taxon>
        <taxon>Amborellales</taxon>
        <taxon>Amborellaceae</taxon>
        <taxon>Amborella</taxon>
    </lineage>
</organism>
<keyword evidence="4 5" id="KW-0539">Nucleus</keyword>
<keyword evidence="3" id="KW-0371">Homeobox</keyword>
<dbReference type="InterPro" id="IPR050224">
    <property type="entry name" value="TALE_homeobox"/>
</dbReference>
<dbReference type="EMBL" id="KI394661">
    <property type="protein sequence ID" value="ERN02123.1"/>
    <property type="molecule type" value="Genomic_DNA"/>
</dbReference>
<dbReference type="Pfam" id="PF03789">
    <property type="entry name" value="ELK"/>
    <property type="match status" value="1"/>
</dbReference>
<dbReference type="GO" id="GO:0006355">
    <property type="term" value="P:regulation of DNA-templated transcription"/>
    <property type="evidence" value="ECO:0007669"/>
    <property type="project" value="InterPro"/>
</dbReference>
<dbReference type="InterPro" id="IPR008422">
    <property type="entry name" value="KN_HD"/>
</dbReference>
<dbReference type="GO" id="GO:0003677">
    <property type="term" value="F:DNA binding"/>
    <property type="evidence" value="ECO:0007669"/>
    <property type="project" value="UniProtKB-KW"/>
</dbReference>
<reference evidence="9" key="1">
    <citation type="journal article" date="2013" name="Science">
        <title>The Amborella genome and the evolution of flowering plants.</title>
        <authorList>
            <consortium name="Amborella Genome Project"/>
        </authorList>
    </citation>
    <scope>NUCLEOTIDE SEQUENCE [LARGE SCALE GENOMIC DNA]</scope>
</reference>
<evidence type="ECO:0000256" key="6">
    <source>
        <dbReference type="SAM" id="MobiDB-lite"/>
    </source>
</evidence>
<accession>W1P2I3</accession>
<evidence type="ECO:0000313" key="8">
    <source>
        <dbReference type="EMBL" id="ERN02123.1"/>
    </source>
</evidence>
<evidence type="ECO:0000256" key="5">
    <source>
        <dbReference type="PROSITE-ProRule" id="PRU00559"/>
    </source>
</evidence>
<dbReference type="InterPro" id="IPR005539">
    <property type="entry name" value="ELK_dom"/>
</dbReference>
<dbReference type="SMART" id="SM01256">
    <property type="entry name" value="KNOX2"/>
    <property type="match status" value="1"/>
</dbReference>
<keyword evidence="2" id="KW-0238">DNA-binding</keyword>
<dbReference type="InterPro" id="IPR001356">
    <property type="entry name" value="HD"/>
</dbReference>
<dbReference type="eggNOG" id="KOG0773">
    <property type="taxonomic scope" value="Eukaryota"/>
</dbReference>
<dbReference type="Proteomes" id="UP000017836">
    <property type="component" value="Unassembled WGS sequence"/>
</dbReference>
<dbReference type="Pfam" id="PF03791">
    <property type="entry name" value="KNOX2"/>
    <property type="match status" value="1"/>
</dbReference>
<dbReference type="SMART" id="SM01255">
    <property type="entry name" value="KNOX1"/>
    <property type="match status" value="1"/>
</dbReference>
<name>W1P2I3_AMBTC</name>
<dbReference type="Pfam" id="PF05920">
    <property type="entry name" value="Homeobox_KN"/>
    <property type="match status" value="1"/>
</dbReference>